<reference evidence="2" key="7">
    <citation type="journal article" date="2005" name="Science">
        <title>The Transcriptional Landscape of the Mammalian Genome.</title>
        <authorList>
            <consortium name="The FANTOM Consortium"/>
            <consortium name="Riken Genome Exploration Research Group and Genome Science Group (Genome Network Project Core Group)"/>
        </authorList>
    </citation>
    <scope>NUCLEOTIDE SEQUENCE</scope>
    <source>
        <strain evidence="2">C57BL/6J</strain>
        <tissue evidence="2">In vitro fertilized eggs</tissue>
    </source>
</reference>
<reference evidence="2" key="4">
    <citation type="journal article" date="2001" name="Nature">
        <title>Functional annotation of a full-length mouse cDNA collection.</title>
        <authorList>
            <consortium name="The RIKEN Genome Exploration Research Group Phase II Team and the FANTOM Consortium"/>
        </authorList>
    </citation>
    <scope>NUCLEOTIDE SEQUENCE</scope>
    <source>
        <strain evidence="2">C57BL/6J</strain>
        <tissue evidence="2">In vitro fertilized eggs</tissue>
    </source>
</reference>
<reference evidence="2" key="6">
    <citation type="submission" date="2004-03" db="EMBL/GenBank/DDBJ databases">
        <authorList>
            <person name="Arakawa T."/>
            <person name="Carninci P."/>
            <person name="Fukuda S."/>
            <person name="Hashizume W."/>
            <person name="Hayashida K."/>
            <person name="Hori F."/>
            <person name="Iida J."/>
            <person name="Imamura K."/>
            <person name="Imotani K."/>
            <person name="Itoh M."/>
            <person name="Kanagawa S."/>
            <person name="Kawai J."/>
            <person name="Kojima M."/>
            <person name="Konno H."/>
            <person name="Murata M."/>
            <person name="Nakamura M."/>
            <person name="Ninomiya N."/>
            <person name="Nishiyori H."/>
            <person name="Nomura K."/>
            <person name="Ohno M."/>
            <person name="Sakazume N."/>
            <person name="Sano H."/>
            <person name="Sasaki D."/>
            <person name="Shibata K."/>
            <person name="Shiraki T."/>
            <person name="Tagami M."/>
            <person name="Tagami Y."/>
            <person name="Waki K."/>
            <person name="Watahiki A."/>
            <person name="Muramatsu M."/>
            <person name="Hayashizaki Y."/>
        </authorList>
    </citation>
    <scope>NUCLEOTIDE SEQUENCE</scope>
    <source>
        <strain evidence="2">C57BL/6J</strain>
        <tissue evidence="2">In vitro fertilized eggs</tissue>
    </source>
</reference>
<feature type="compositionally biased region" description="Polar residues" evidence="1">
    <location>
        <begin position="67"/>
        <end position="88"/>
    </location>
</feature>
<evidence type="ECO:0000256" key="1">
    <source>
        <dbReference type="SAM" id="MobiDB-lite"/>
    </source>
</evidence>
<dbReference type="AlphaFoldDB" id="Q3UX00"/>
<organism evidence="2">
    <name type="scientific">Mus musculus</name>
    <name type="common">Mouse</name>
    <dbReference type="NCBI Taxonomy" id="10090"/>
    <lineage>
        <taxon>Eukaryota</taxon>
        <taxon>Metazoa</taxon>
        <taxon>Chordata</taxon>
        <taxon>Craniata</taxon>
        <taxon>Vertebrata</taxon>
        <taxon>Euteleostomi</taxon>
        <taxon>Mammalia</taxon>
        <taxon>Eutheria</taxon>
        <taxon>Euarchontoglires</taxon>
        <taxon>Glires</taxon>
        <taxon>Rodentia</taxon>
        <taxon>Myomorpha</taxon>
        <taxon>Muroidea</taxon>
        <taxon>Muridae</taxon>
        <taxon>Murinae</taxon>
        <taxon>Mus</taxon>
        <taxon>Mus</taxon>
    </lineage>
</organism>
<proteinExistence type="evidence at transcript level"/>
<dbReference type="AGR" id="MGI:3028082"/>
<name>Q3UX00_MOUSE</name>
<evidence type="ECO:0000313" key="2">
    <source>
        <dbReference type="EMBL" id="BAE22764.1"/>
    </source>
</evidence>
<protein>
    <submittedName>
        <fullName evidence="2">Uncharacterized protein</fullName>
    </submittedName>
</protein>
<accession>Q3UX00</accession>
<dbReference type="MGI" id="MGI:3028082">
    <property type="gene designation" value="D030018L15Rik"/>
</dbReference>
<reference evidence="2" key="2">
    <citation type="journal article" date="2000" name="Genome Res.">
        <title>Normalization and subtraction of cap-trapper-selected cDNAs to prepare full-length cDNA libraries for rapid discovery of new genes.</title>
        <authorList>
            <person name="Carninci P."/>
            <person name="Shibata Y."/>
            <person name="Hayatsu N."/>
            <person name="Sugahara Y."/>
            <person name="Shibata K."/>
            <person name="Itoh M."/>
            <person name="Konno H."/>
            <person name="Okazaki Y."/>
            <person name="Muramatsu M."/>
            <person name="Hayashizaki Y."/>
        </authorList>
    </citation>
    <scope>NUCLEOTIDE SEQUENCE</scope>
    <source>
        <strain evidence="2">C57BL/6J</strain>
        <tissue evidence="2">In vitro fertilized eggs</tissue>
    </source>
</reference>
<sequence length="143" mass="15359">MVVYFAGDLSCTTVNAVNRLPVDLETSRRLSGEVALLACQVGQPKETQLSRLPNLCHSAPYPNTIGESWSPRSVDTPVNTDKTTTSAQIPGPRGTFPEPSGLRNPGTAGDRILQVSVCTSELTLCHSSPYLNNSWGKLVSQEC</sequence>
<reference evidence="2" key="5">
    <citation type="journal article" date="2002" name="Nature">
        <title>Analysis of the mouse transcriptome based on functional annotation of 60,770 full-length cDNAs.</title>
        <authorList>
            <consortium name="The FANTOM Consortium and the RIKEN Genome Exploration Research Group Phase I and II Team"/>
        </authorList>
    </citation>
    <scope>NUCLEOTIDE SEQUENCE</scope>
    <source>
        <strain evidence="2">C57BL/6J</strain>
        <tissue evidence="2">In vitro fertilized eggs</tissue>
    </source>
</reference>
<gene>
    <name evidence="3" type="primary">D030018L15Rik</name>
</gene>
<feature type="region of interest" description="Disordered" evidence="1">
    <location>
        <begin position="67"/>
        <end position="108"/>
    </location>
</feature>
<reference evidence="2" key="8">
    <citation type="journal article" date="2005" name="Science">
        <title>Antisense Transcription in the Mammalian Transcriptome.</title>
        <authorList>
            <consortium name="RIKEN Genome Exploration Research Group and Genome Science Group (Genome Network Project Core Group) and the FANTOM Consortium"/>
        </authorList>
    </citation>
    <scope>NUCLEOTIDE SEQUENCE</scope>
    <source>
        <strain evidence="2">C57BL/6J</strain>
        <tissue evidence="2">In vitro fertilized eggs</tissue>
    </source>
</reference>
<reference evidence="2" key="1">
    <citation type="journal article" date="1999" name="Methods Enzymol.">
        <title>High-efficiency full-length cDNA cloning.</title>
        <authorList>
            <person name="Carninci P."/>
            <person name="Hayashizaki Y."/>
        </authorList>
    </citation>
    <scope>NUCLEOTIDE SEQUENCE</scope>
    <source>
        <strain evidence="2">C57BL/6J</strain>
        <tissue evidence="2">In vitro fertilized eggs</tissue>
    </source>
</reference>
<evidence type="ECO:0000313" key="3">
    <source>
        <dbReference type="MGI" id="MGI:3028082"/>
    </source>
</evidence>
<dbReference type="EMBL" id="AK135992">
    <property type="protein sequence ID" value="BAE22764.1"/>
    <property type="molecule type" value="mRNA"/>
</dbReference>
<reference evidence="2" key="3">
    <citation type="journal article" date="2000" name="Genome Res.">
        <title>RIKEN integrated sequence analysis (RISA) system--384-format sequencing pipeline with 384 multicapillary sequencer.</title>
        <authorList>
            <person name="Shibata K."/>
            <person name="Itoh M."/>
            <person name="Aizawa K."/>
            <person name="Nagaoka S."/>
            <person name="Sasaki N."/>
            <person name="Carninci P."/>
            <person name="Konno H."/>
            <person name="Akiyama J."/>
            <person name="Nishi K."/>
            <person name="Kitsunai T."/>
            <person name="Tashiro H."/>
            <person name="Itoh M."/>
            <person name="Sumi N."/>
            <person name="Ishii Y."/>
            <person name="Nakamura S."/>
            <person name="Hazama M."/>
            <person name="Nishine T."/>
            <person name="Harada A."/>
            <person name="Yamamoto R."/>
            <person name="Matsumoto H."/>
            <person name="Sakaguchi S."/>
            <person name="Ikegami T."/>
            <person name="Kashiwagi K."/>
            <person name="Fujiwake S."/>
            <person name="Inoue K."/>
            <person name="Togawa Y."/>
            <person name="Izawa M."/>
            <person name="Ohara E."/>
            <person name="Watahiki M."/>
            <person name="Yoneda Y."/>
            <person name="Ishikawa T."/>
            <person name="Ozawa K."/>
            <person name="Tanaka T."/>
            <person name="Matsuura S."/>
            <person name="Kawai J."/>
            <person name="Okazaki Y."/>
            <person name="Muramatsu M."/>
            <person name="Inoue Y."/>
            <person name="Kira A."/>
            <person name="Hayashizaki Y."/>
        </authorList>
    </citation>
    <scope>NUCLEOTIDE SEQUENCE</scope>
    <source>
        <strain evidence="2">C57BL/6J</strain>
        <tissue evidence="2">In vitro fertilized eggs</tissue>
    </source>
</reference>